<dbReference type="Gene3D" id="3.80.10.10">
    <property type="entry name" value="Ribonuclease Inhibitor"/>
    <property type="match status" value="1"/>
</dbReference>
<dbReference type="Pfam" id="PF23598">
    <property type="entry name" value="LRR_14"/>
    <property type="match status" value="1"/>
</dbReference>
<sequence length="667" mass="76994">MAEFAVSLVVEKLTNLLSQQAAYLDGVSQKIVHLRNELRWMRSFLKDADMKKEENDLMQQWVSDIRDVAYETEEVIETYVSRAAAQGAFDFVTKPFYLYKVGREIESIRSRIREISGRRETYGVARNGRGGAEGSAANERLRWWRQPSPHVEEDDIIELVEDTKALLTQLTSMESRRRVVSIIGMGGFLPQEGEETAEGVAEKCLNELIDRCMIQVGRLSSLGRVKTVRRAIRIYEIHHGNKAEPSESISTKSRRHAIHSRYDQYAFLKNFAPHLRSLLFFNREYNVDVERKRMKIGFIEKKLNVIYKNFKLLRVLDMEGVRVVSLPDTVGSLIQLRYLGLRKTNLEEELPLSIGNLQNLQTLDLRYSCFLKRIPNVIWKMVQLRHLLLYTPFDSPDSGHLRMDTLSNLQSLPYIEAGNWIDNGGLANMTSLRQLGIDGLSREQVTSVISTLERLKDIQSLSLLLTEQEMFPTLTGLSCCEHLQKLCFYGKMEKLPDPQEFPPNLVKLKLYNSQLPRDSITKFGRLPNLEMLVLGDGSYNWREMVFVSESFPKLEILRFHLLKELEDWIIEESAMPKLKHLVINRCEKLKRIPDGLKLATTLKELEIVGMPVEHVGNWSWQSPTCRLARGTIRLTEHSSNMLARTFLPVRQVHVNFLEYHCHGFTVL</sequence>
<organism evidence="6 7">
    <name type="scientific">Hibiscus sabdariffa</name>
    <name type="common">roselle</name>
    <dbReference type="NCBI Taxonomy" id="183260"/>
    <lineage>
        <taxon>Eukaryota</taxon>
        <taxon>Viridiplantae</taxon>
        <taxon>Streptophyta</taxon>
        <taxon>Embryophyta</taxon>
        <taxon>Tracheophyta</taxon>
        <taxon>Spermatophyta</taxon>
        <taxon>Magnoliopsida</taxon>
        <taxon>eudicotyledons</taxon>
        <taxon>Gunneridae</taxon>
        <taxon>Pentapetalae</taxon>
        <taxon>rosids</taxon>
        <taxon>malvids</taxon>
        <taxon>Malvales</taxon>
        <taxon>Malvaceae</taxon>
        <taxon>Malvoideae</taxon>
        <taxon>Hibiscus</taxon>
    </lineage>
</organism>
<evidence type="ECO:0000256" key="1">
    <source>
        <dbReference type="ARBA" id="ARBA00022737"/>
    </source>
</evidence>
<feature type="domain" description="Disease resistance R13L4/SHOC-2-like LRR" evidence="5">
    <location>
        <begin position="307"/>
        <end position="590"/>
    </location>
</feature>
<evidence type="ECO:0008006" key="8">
    <source>
        <dbReference type="Google" id="ProtNLM"/>
    </source>
</evidence>
<protein>
    <recommendedName>
        <fullName evidence="8">Rx N-terminal domain-containing protein</fullName>
    </recommendedName>
</protein>
<dbReference type="Proteomes" id="UP001472677">
    <property type="component" value="Unassembled WGS sequence"/>
</dbReference>
<dbReference type="InterPro" id="IPR055414">
    <property type="entry name" value="LRR_R13L4/SHOC2-like"/>
</dbReference>
<dbReference type="Pfam" id="PF18052">
    <property type="entry name" value="Rx_N"/>
    <property type="match status" value="1"/>
</dbReference>
<dbReference type="SUPFAM" id="SSF52058">
    <property type="entry name" value="L domain-like"/>
    <property type="match status" value="1"/>
</dbReference>
<evidence type="ECO:0000259" key="4">
    <source>
        <dbReference type="Pfam" id="PF18052"/>
    </source>
</evidence>
<keyword evidence="3" id="KW-0611">Plant defense</keyword>
<dbReference type="Gene3D" id="1.20.5.4130">
    <property type="match status" value="1"/>
</dbReference>
<dbReference type="InterPro" id="IPR032675">
    <property type="entry name" value="LRR_dom_sf"/>
</dbReference>
<dbReference type="PANTHER" id="PTHR47186">
    <property type="entry name" value="LEUCINE-RICH REPEAT-CONTAINING PROTEIN 57"/>
    <property type="match status" value="1"/>
</dbReference>
<evidence type="ECO:0000256" key="2">
    <source>
        <dbReference type="ARBA" id="ARBA00022741"/>
    </source>
</evidence>
<keyword evidence="2" id="KW-0547">Nucleotide-binding</keyword>
<dbReference type="PANTHER" id="PTHR47186:SF57">
    <property type="entry name" value="OS02G0478300 PROTEIN"/>
    <property type="match status" value="1"/>
</dbReference>
<dbReference type="EMBL" id="JBBPBM010001386">
    <property type="protein sequence ID" value="KAK8484576.1"/>
    <property type="molecule type" value="Genomic_DNA"/>
</dbReference>
<feature type="domain" description="Disease resistance N-terminal" evidence="4">
    <location>
        <begin position="5"/>
        <end position="86"/>
    </location>
</feature>
<dbReference type="InterPro" id="IPR038005">
    <property type="entry name" value="RX-like_CC"/>
</dbReference>
<keyword evidence="1" id="KW-0677">Repeat</keyword>
<reference evidence="6 7" key="1">
    <citation type="journal article" date="2024" name="G3 (Bethesda)">
        <title>Genome assembly of Hibiscus sabdariffa L. provides insights into metabolisms of medicinal natural products.</title>
        <authorList>
            <person name="Kim T."/>
        </authorList>
    </citation>
    <scope>NUCLEOTIDE SEQUENCE [LARGE SCALE GENOMIC DNA]</scope>
    <source>
        <strain evidence="6">TK-2024</strain>
        <tissue evidence="6">Old leaves</tissue>
    </source>
</reference>
<dbReference type="InterPro" id="IPR041118">
    <property type="entry name" value="Rx_N"/>
</dbReference>
<dbReference type="CDD" id="cd14798">
    <property type="entry name" value="RX-CC_like"/>
    <property type="match status" value="1"/>
</dbReference>
<evidence type="ECO:0000313" key="7">
    <source>
        <dbReference type="Proteomes" id="UP001472677"/>
    </source>
</evidence>
<keyword evidence="7" id="KW-1185">Reference proteome</keyword>
<name>A0ABR1ZV36_9ROSI</name>
<comment type="caution">
    <text evidence="6">The sequence shown here is derived from an EMBL/GenBank/DDBJ whole genome shotgun (WGS) entry which is preliminary data.</text>
</comment>
<proteinExistence type="predicted"/>
<evidence type="ECO:0000259" key="5">
    <source>
        <dbReference type="Pfam" id="PF23598"/>
    </source>
</evidence>
<gene>
    <name evidence="6" type="ORF">V6N12_073357</name>
</gene>
<evidence type="ECO:0000313" key="6">
    <source>
        <dbReference type="EMBL" id="KAK8484576.1"/>
    </source>
</evidence>
<evidence type="ECO:0000256" key="3">
    <source>
        <dbReference type="ARBA" id="ARBA00022821"/>
    </source>
</evidence>
<accession>A0ABR1ZV36</accession>